<dbReference type="GO" id="GO:0035516">
    <property type="term" value="F:broad specificity oxidative DNA demethylase activity"/>
    <property type="evidence" value="ECO:0007669"/>
    <property type="project" value="TreeGrafter"/>
</dbReference>
<dbReference type="Gene3D" id="2.60.120.590">
    <property type="entry name" value="Alpha-ketoglutarate-dependent dioxygenase AlkB-like"/>
    <property type="match status" value="1"/>
</dbReference>
<keyword evidence="1" id="KW-0479">Metal-binding</keyword>
<dbReference type="PANTHER" id="PTHR16557:SF2">
    <property type="entry name" value="NUCLEIC ACID DIOXYGENASE ALKBH1"/>
    <property type="match status" value="1"/>
</dbReference>
<dbReference type="InterPro" id="IPR004574">
    <property type="entry name" value="Alkb"/>
</dbReference>
<dbReference type="GO" id="GO:0035513">
    <property type="term" value="P:oxidative RNA demethylation"/>
    <property type="evidence" value="ECO:0007669"/>
    <property type="project" value="TreeGrafter"/>
</dbReference>
<proteinExistence type="predicted"/>
<organism evidence="2 3">
    <name type="scientific">Paragonimus westermani</name>
    <dbReference type="NCBI Taxonomy" id="34504"/>
    <lineage>
        <taxon>Eukaryota</taxon>
        <taxon>Metazoa</taxon>
        <taxon>Spiralia</taxon>
        <taxon>Lophotrochozoa</taxon>
        <taxon>Platyhelminthes</taxon>
        <taxon>Trematoda</taxon>
        <taxon>Digenea</taxon>
        <taxon>Plagiorchiida</taxon>
        <taxon>Troglotremata</taxon>
        <taxon>Troglotrematidae</taxon>
        <taxon>Paragonimus</taxon>
    </lineage>
</organism>
<accession>A0A8T0DN70</accession>
<dbReference type="OrthoDB" id="6614653at2759"/>
<dbReference type="SUPFAM" id="SSF51197">
    <property type="entry name" value="Clavaminate synthase-like"/>
    <property type="match status" value="1"/>
</dbReference>
<dbReference type="Proteomes" id="UP000699462">
    <property type="component" value="Unassembled WGS sequence"/>
</dbReference>
<evidence type="ECO:0000313" key="2">
    <source>
        <dbReference type="EMBL" id="KAF8568161.1"/>
    </source>
</evidence>
<reference evidence="2 3" key="1">
    <citation type="submission" date="2019-07" db="EMBL/GenBank/DDBJ databases">
        <title>Annotation for the trematode Paragonimus westermani.</title>
        <authorList>
            <person name="Choi Y.-J."/>
        </authorList>
    </citation>
    <scope>NUCLEOTIDE SEQUENCE [LARGE SCALE GENOMIC DNA]</scope>
    <source>
        <strain evidence="2">180907_Pwestermani</strain>
    </source>
</reference>
<dbReference type="InterPro" id="IPR037151">
    <property type="entry name" value="AlkB-like_sf"/>
</dbReference>
<comment type="caution">
    <text evidence="2">The sequence shown here is derived from an EMBL/GenBank/DDBJ whole genome shotgun (WGS) entry which is preliminary data.</text>
</comment>
<evidence type="ECO:0008006" key="4">
    <source>
        <dbReference type="Google" id="ProtNLM"/>
    </source>
</evidence>
<dbReference type="GO" id="GO:0005737">
    <property type="term" value="C:cytoplasm"/>
    <property type="evidence" value="ECO:0007669"/>
    <property type="project" value="TreeGrafter"/>
</dbReference>
<dbReference type="GO" id="GO:0008198">
    <property type="term" value="F:ferrous iron binding"/>
    <property type="evidence" value="ECO:0007669"/>
    <property type="project" value="TreeGrafter"/>
</dbReference>
<dbReference type="PANTHER" id="PTHR16557">
    <property type="entry name" value="ALKYLATED DNA REPAIR PROTEIN ALKB-RELATED"/>
    <property type="match status" value="1"/>
</dbReference>
<dbReference type="AlphaFoldDB" id="A0A8T0DN70"/>
<dbReference type="GO" id="GO:0035515">
    <property type="term" value="F:oxidative RNA demethylase activity"/>
    <property type="evidence" value="ECO:0007669"/>
    <property type="project" value="TreeGrafter"/>
</dbReference>
<comment type="cofactor">
    <cofactor evidence="1">
        <name>Fe(2+)</name>
        <dbReference type="ChEBI" id="CHEBI:29033"/>
    </cofactor>
    <text evidence="1">Binds 1 Fe(2+) ion per subunit.</text>
</comment>
<feature type="binding site" evidence="1">
    <location>
        <position position="82"/>
    </location>
    <ligand>
        <name>Fe cation</name>
        <dbReference type="ChEBI" id="CHEBI:24875"/>
        <note>catalytic</note>
    </ligand>
</feature>
<evidence type="ECO:0000256" key="1">
    <source>
        <dbReference type="PIRSR" id="PIRSR604574-2"/>
    </source>
</evidence>
<keyword evidence="3" id="KW-1185">Reference proteome</keyword>
<sequence length="162" mass="18000">MDENKVHCHSFDSYWTYTGTQDQGCKGLGSAGVFLLETVQPVMSHPPFPHTDHLPDVKRIVPLILRHGDITVMLGKSRLARHAVPAVLVSETLSDTVFVSALKRAARLACTHHTNQGSAAQDLLETDDCILCRPLIDYMRTTRINMNVRQVVPSGCQFSEFV</sequence>
<dbReference type="GO" id="GO:0005634">
    <property type="term" value="C:nucleus"/>
    <property type="evidence" value="ECO:0007669"/>
    <property type="project" value="TreeGrafter"/>
</dbReference>
<gene>
    <name evidence="2" type="ORF">P879_08988</name>
</gene>
<name>A0A8T0DN70_9TREM</name>
<protein>
    <recommendedName>
        <fullName evidence="4">Alpha-ketoglutarate-dependent dioxygenase AlkB-like domain-containing protein</fullName>
    </recommendedName>
</protein>
<dbReference type="EMBL" id="JTDF01003056">
    <property type="protein sequence ID" value="KAF8568161.1"/>
    <property type="molecule type" value="Genomic_DNA"/>
</dbReference>
<evidence type="ECO:0000313" key="3">
    <source>
        <dbReference type="Proteomes" id="UP000699462"/>
    </source>
</evidence>
<keyword evidence="1" id="KW-0408">Iron</keyword>